<dbReference type="HOGENOM" id="CLU_000445_92_5_0"/>
<dbReference type="CDD" id="cd13706">
    <property type="entry name" value="PBP2_HisK_like_1"/>
    <property type="match status" value="1"/>
</dbReference>
<dbReference type="SMART" id="SM00471">
    <property type="entry name" value="HDc"/>
    <property type="match status" value="1"/>
</dbReference>
<organism evidence="5 6">
    <name type="scientific">Pseudothermotoga lettingae (strain ATCC BAA-301 / DSM 14385 / NBRC 107922 / TMO)</name>
    <name type="common">Thermotoga lettingae</name>
    <dbReference type="NCBI Taxonomy" id="416591"/>
    <lineage>
        <taxon>Bacteria</taxon>
        <taxon>Thermotogati</taxon>
        <taxon>Thermotogota</taxon>
        <taxon>Thermotogae</taxon>
        <taxon>Thermotogales</taxon>
        <taxon>Thermotogaceae</taxon>
        <taxon>Pseudothermotoga</taxon>
    </lineage>
</organism>
<dbReference type="InterPro" id="IPR003607">
    <property type="entry name" value="HD/PDEase_dom"/>
</dbReference>
<evidence type="ECO:0000256" key="1">
    <source>
        <dbReference type="SAM" id="Coils"/>
    </source>
</evidence>
<accession>A8F5H9</accession>
<dbReference type="InterPro" id="IPR006675">
    <property type="entry name" value="HDIG_dom"/>
</dbReference>
<name>A8F5H9_PSELT</name>
<dbReference type="KEGG" id="tle:Tlet_0847"/>
<keyword evidence="2" id="KW-1133">Transmembrane helix</keyword>
<keyword evidence="5" id="KW-0378">Hydrolase</keyword>
<dbReference type="PANTHER" id="PTHR43155">
    <property type="entry name" value="CYCLIC DI-GMP PHOSPHODIESTERASE PA4108-RELATED"/>
    <property type="match status" value="1"/>
</dbReference>
<keyword evidence="1" id="KW-0175">Coiled coil</keyword>
<keyword evidence="6" id="KW-1185">Reference proteome</keyword>
<dbReference type="NCBIfam" id="TIGR00277">
    <property type="entry name" value="HDIG"/>
    <property type="match status" value="1"/>
</dbReference>
<dbReference type="Gene3D" id="3.40.190.10">
    <property type="entry name" value="Periplasmic binding protein-like II"/>
    <property type="match status" value="2"/>
</dbReference>
<dbReference type="SMART" id="SM00062">
    <property type="entry name" value="PBPb"/>
    <property type="match status" value="1"/>
</dbReference>
<dbReference type="RefSeq" id="WP_012002894.1">
    <property type="nucleotide sequence ID" value="NC_009828.1"/>
</dbReference>
<feature type="domain" description="HD" evidence="3">
    <location>
        <begin position="510"/>
        <end position="629"/>
    </location>
</feature>
<dbReference type="Pfam" id="PF00497">
    <property type="entry name" value="SBP_bac_3"/>
    <property type="match status" value="1"/>
</dbReference>
<sequence length="677" mass="77317" precursor="true">MKKLLFIIIFLAIFSCGFSKKIVVATDIDYPPFTYIDQDGKLIGISQQLWTLFSERTGIEVELIPMNWSEALEKAKRSEVDVLDLVFMTQERKEFLNYTIPIYTITSSIYYDRDLPAINNLSDLSPYIVGVKKGDALYEIAKKSSSTVQFKFYDTYAQLAEAIKNSEIEVFLMDDIPAQYYLHRYDLVYEIRKSEPFSSNQLYWAVPKPKSEILQILNEGLNKISPREIDQIINSMIPESPSINPEMVKTISIIALCFAAGFVVFAFISQYLKKIVERSKIELQKRNEELNIYNEELEAQSQEIKAINEELEASLTALEKANQRLMDTYTLINEVFNLEEDEESFLQKAFDLVFDMFPKASAGDVSLFDKGTLRIVKSYGYEKDTINLLKLPVSKLKVPNTAVLIRNLNSLSQEKVLENTYVKVGKMASKPSHTMIVPMKFGSEVLGSISLHIVGGTEVFSEQDLKLVESLTKLIVSFFLVRRYINVREKLHNQTVLALVKALEYYDEYTQGHSQRVAELCKKMAQKLSLPEKQIELAALLHDIGKICVPQNILNKEGYLTDDEFNLVKQHPVKGFELISAVEGMQNVAKIILYHHERYDGKGYPMGLKNDEIPVESQVIFIADSFDAMTTARPYRKVPMSFAEALEEIKRCSSTQFNPKIAEVFIDIIKNDLEVGI</sequence>
<dbReference type="PROSITE" id="PS51257">
    <property type="entry name" value="PROKAR_LIPOPROTEIN"/>
    <property type="match status" value="1"/>
</dbReference>
<dbReference type="SUPFAM" id="SSF109604">
    <property type="entry name" value="HD-domain/PDEase-like"/>
    <property type="match status" value="1"/>
</dbReference>
<dbReference type="eggNOG" id="COG2206">
    <property type="taxonomic scope" value="Bacteria"/>
</dbReference>
<feature type="domain" description="HD-GYP" evidence="4">
    <location>
        <begin position="488"/>
        <end position="677"/>
    </location>
</feature>
<reference evidence="5 6" key="2">
    <citation type="journal article" date="2009" name="Proc. Natl. Acad. Sci. U.S.A.">
        <title>On the chimeric nature, thermophilic origin, and phylogenetic placement of the Thermotogales.</title>
        <authorList>
            <person name="Zhaxybayeva O."/>
            <person name="Swithers K.S."/>
            <person name="Lapierre P."/>
            <person name="Fournier G.P."/>
            <person name="Bickhart D.M."/>
            <person name="DeBoy R.T."/>
            <person name="Nelson K.E."/>
            <person name="Nesbo C.L."/>
            <person name="Doolittle W.F."/>
            <person name="Gogarten J.P."/>
            <person name="Noll K.M."/>
        </authorList>
    </citation>
    <scope>NUCLEOTIDE SEQUENCE [LARGE SCALE GENOMIC DNA]</scope>
    <source>
        <strain evidence="6">ATCC BAA-301 / DSM 14385 / NBRC 107922 / TMO</strain>
    </source>
</reference>
<dbReference type="STRING" id="416591.Tlet_0847"/>
<dbReference type="InterPro" id="IPR006674">
    <property type="entry name" value="HD_domain"/>
</dbReference>
<dbReference type="InterPro" id="IPR001638">
    <property type="entry name" value="Solute-binding_3/MltF_N"/>
</dbReference>
<dbReference type="InterPro" id="IPR029016">
    <property type="entry name" value="GAF-like_dom_sf"/>
</dbReference>
<dbReference type="PROSITE" id="PS51831">
    <property type="entry name" value="HD"/>
    <property type="match status" value="1"/>
</dbReference>
<dbReference type="Gene3D" id="3.30.450.40">
    <property type="match status" value="1"/>
</dbReference>
<dbReference type="SUPFAM" id="SSF53850">
    <property type="entry name" value="Periplasmic binding protein-like II"/>
    <property type="match status" value="1"/>
</dbReference>
<evidence type="ECO:0000256" key="2">
    <source>
        <dbReference type="SAM" id="Phobius"/>
    </source>
</evidence>
<gene>
    <name evidence="5" type="ordered locus">Tlet_0847</name>
</gene>
<evidence type="ECO:0000313" key="6">
    <source>
        <dbReference type="Proteomes" id="UP000002016"/>
    </source>
</evidence>
<keyword evidence="2" id="KW-0472">Membrane</keyword>
<dbReference type="CDD" id="cd00077">
    <property type="entry name" value="HDc"/>
    <property type="match status" value="1"/>
</dbReference>
<reference evidence="5 6" key="1">
    <citation type="submission" date="2007-08" db="EMBL/GenBank/DDBJ databases">
        <title>Complete sequence of Thermotoga lettingae TMO.</title>
        <authorList>
            <consortium name="US DOE Joint Genome Institute"/>
            <person name="Copeland A."/>
            <person name="Lucas S."/>
            <person name="Lapidus A."/>
            <person name="Barry K."/>
            <person name="Glavina del Rio T."/>
            <person name="Dalin E."/>
            <person name="Tice H."/>
            <person name="Pitluck S."/>
            <person name="Foster B."/>
            <person name="Bruce D."/>
            <person name="Schmutz J."/>
            <person name="Larimer F."/>
            <person name="Land M."/>
            <person name="Hauser L."/>
            <person name="Kyrpides N."/>
            <person name="Mikhailova N."/>
            <person name="Nelson K."/>
            <person name="Gogarten J.P."/>
            <person name="Noll K."/>
            <person name="Richardson P."/>
        </authorList>
    </citation>
    <scope>NUCLEOTIDE SEQUENCE [LARGE SCALE GENOMIC DNA]</scope>
    <source>
        <strain evidence="6">ATCC BAA-301 / DSM 14385 / NBRC 107922 / TMO</strain>
    </source>
</reference>
<dbReference type="GO" id="GO:0016787">
    <property type="term" value="F:hydrolase activity"/>
    <property type="evidence" value="ECO:0007669"/>
    <property type="project" value="UniProtKB-KW"/>
</dbReference>
<protein>
    <submittedName>
        <fullName evidence="5">Metal dependent phosphohydrolase</fullName>
    </submittedName>
</protein>
<dbReference type="PROSITE" id="PS51832">
    <property type="entry name" value="HD_GYP"/>
    <property type="match status" value="1"/>
</dbReference>
<dbReference type="Proteomes" id="UP000002016">
    <property type="component" value="Chromosome"/>
</dbReference>
<dbReference type="AlphaFoldDB" id="A8F5H9"/>
<evidence type="ECO:0000259" key="3">
    <source>
        <dbReference type="PROSITE" id="PS51831"/>
    </source>
</evidence>
<dbReference type="EMBL" id="CP000812">
    <property type="protein sequence ID" value="ABV33413.1"/>
    <property type="molecule type" value="Genomic_DNA"/>
</dbReference>
<dbReference type="InterPro" id="IPR037522">
    <property type="entry name" value="HD_GYP_dom"/>
</dbReference>
<feature type="transmembrane region" description="Helical" evidence="2">
    <location>
        <begin position="251"/>
        <end position="272"/>
    </location>
</feature>
<keyword evidence="2" id="KW-0812">Transmembrane</keyword>
<proteinExistence type="predicted"/>
<evidence type="ECO:0000313" key="5">
    <source>
        <dbReference type="EMBL" id="ABV33413.1"/>
    </source>
</evidence>
<feature type="coiled-coil region" evidence="1">
    <location>
        <begin position="276"/>
        <end position="328"/>
    </location>
</feature>
<evidence type="ECO:0000259" key="4">
    <source>
        <dbReference type="PROSITE" id="PS51832"/>
    </source>
</evidence>
<dbReference type="Pfam" id="PF13487">
    <property type="entry name" value="HD_5"/>
    <property type="match status" value="1"/>
</dbReference>
<dbReference type="eggNOG" id="COG0834">
    <property type="taxonomic scope" value="Bacteria"/>
</dbReference>
<dbReference type="SUPFAM" id="SSF55781">
    <property type="entry name" value="GAF domain-like"/>
    <property type="match status" value="1"/>
</dbReference>
<dbReference type="Gene3D" id="1.10.3210.10">
    <property type="entry name" value="Hypothetical protein af1432"/>
    <property type="match status" value="1"/>
</dbReference>
<dbReference type="OrthoDB" id="9804747at2"/>